<dbReference type="Gene3D" id="3.30.450.40">
    <property type="match status" value="1"/>
</dbReference>
<evidence type="ECO:0000313" key="1">
    <source>
        <dbReference type="EMBL" id="TWP35611.1"/>
    </source>
</evidence>
<dbReference type="RefSeq" id="WP_146317317.1">
    <property type="nucleotide sequence ID" value="NZ_VCQV01000018.1"/>
</dbReference>
<reference evidence="1 2" key="1">
    <citation type="submission" date="2019-05" db="EMBL/GenBank/DDBJ databases">
        <authorList>
            <person name="Lee S.D."/>
        </authorList>
    </citation>
    <scope>NUCLEOTIDE SEQUENCE [LARGE SCALE GENOMIC DNA]</scope>
    <source>
        <strain evidence="1 2">C5-26</strain>
    </source>
</reference>
<protein>
    <submittedName>
        <fullName evidence="1">Uncharacterized protein</fullName>
    </submittedName>
</protein>
<name>A0A563E074_9MICO</name>
<organism evidence="1 2">
    <name type="scientific">Leekyejoonella antrihumi</name>
    <dbReference type="NCBI Taxonomy" id="1660198"/>
    <lineage>
        <taxon>Bacteria</taxon>
        <taxon>Bacillati</taxon>
        <taxon>Actinomycetota</taxon>
        <taxon>Actinomycetes</taxon>
        <taxon>Micrococcales</taxon>
        <taxon>Dermacoccaceae</taxon>
        <taxon>Leekyejoonella</taxon>
    </lineage>
</organism>
<dbReference type="AlphaFoldDB" id="A0A563E074"/>
<comment type="caution">
    <text evidence="1">The sequence shown here is derived from an EMBL/GenBank/DDBJ whole genome shotgun (WGS) entry which is preliminary data.</text>
</comment>
<evidence type="ECO:0000313" key="2">
    <source>
        <dbReference type="Proteomes" id="UP000320244"/>
    </source>
</evidence>
<dbReference type="InterPro" id="IPR029016">
    <property type="entry name" value="GAF-like_dom_sf"/>
</dbReference>
<reference evidence="1 2" key="2">
    <citation type="submission" date="2019-08" db="EMBL/GenBank/DDBJ databases">
        <title>Jejuicoccus antrihumi gen. nov., sp. nov., a new member of the family Dermacoccaceae isolated from a cave.</title>
        <authorList>
            <person name="Schumann P."/>
            <person name="Kim I.S."/>
        </authorList>
    </citation>
    <scope>NUCLEOTIDE SEQUENCE [LARGE SCALE GENOMIC DNA]</scope>
    <source>
        <strain evidence="1 2">C5-26</strain>
    </source>
</reference>
<proteinExistence type="predicted"/>
<accession>A0A563E074</accession>
<keyword evidence="2" id="KW-1185">Reference proteome</keyword>
<dbReference type="Proteomes" id="UP000320244">
    <property type="component" value="Unassembled WGS sequence"/>
</dbReference>
<sequence length="62" mass="6578">MIWAIADFHGRVQRRIGGDATLVTSMDAVFLPPGYSCREDEVGTNGIGTALESDPAARCNAP</sequence>
<dbReference type="OrthoDB" id="5496274at2"/>
<gene>
    <name evidence="1" type="ORF">FGL98_13625</name>
</gene>
<dbReference type="EMBL" id="VCQV01000018">
    <property type="protein sequence ID" value="TWP35611.1"/>
    <property type="molecule type" value="Genomic_DNA"/>
</dbReference>